<gene>
    <name evidence="15" type="primary">RNF169</name>
    <name evidence="15" type="ORF">G0U57_006671</name>
</gene>
<dbReference type="Pfam" id="PF00097">
    <property type="entry name" value="zf-C3HC4"/>
    <property type="match status" value="1"/>
</dbReference>
<evidence type="ECO:0000256" key="2">
    <source>
        <dbReference type="ARBA" id="ARBA00004123"/>
    </source>
</evidence>
<keyword evidence="8" id="KW-0833">Ubl conjugation pathway</keyword>
<dbReference type="GO" id="GO:0031491">
    <property type="term" value="F:nucleosome binding"/>
    <property type="evidence" value="ECO:0007669"/>
    <property type="project" value="TreeGrafter"/>
</dbReference>
<dbReference type="GO" id="GO:0005634">
    <property type="term" value="C:nucleus"/>
    <property type="evidence" value="ECO:0007669"/>
    <property type="project" value="UniProtKB-SubCell"/>
</dbReference>
<dbReference type="SUPFAM" id="SSF57850">
    <property type="entry name" value="RING/U-box"/>
    <property type="match status" value="1"/>
</dbReference>
<feature type="compositionally biased region" description="Polar residues" evidence="13">
    <location>
        <begin position="448"/>
        <end position="474"/>
    </location>
</feature>
<evidence type="ECO:0000256" key="9">
    <source>
        <dbReference type="ARBA" id="ARBA00022833"/>
    </source>
</evidence>
<feature type="region of interest" description="Disordered" evidence="13">
    <location>
        <begin position="221"/>
        <end position="252"/>
    </location>
</feature>
<feature type="region of interest" description="Disordered" evidence="13">
    <location>
        <begin position="440"/>
        <end position="474"/>
    </location>
</feature>
<dbReference type="EMBL" id="JAHGAV010000192">
    <property type="protein sequence ID" value="KAG6929012.1"/>
    <property type="molecule type" value="Genomic_DNA"/>
</dbReference>
<feature type="compositionally biased region" description="Polar residues" evidence="13">
    <location>
        <begin position="238"/>
        <end position="252"/>
    </location>
</feature>
<keyword evidence="10" id="KW-0539">Nucleus</keyword>
<dbReference type="InterPro" id="IPR013083">
    <property type="entry name" value="Znf_RING/FYVE/PHD"/>
</dbReference>
<evidence type="ECO:0000313" key="16">
    <source>
        <dbReference type="Proteomes" id="UP000765507"/>
    </source>
</evidence>
<feature type="domain" description="RING-type" evidence="14">
    <location>
        <begin position="33"/>
        <end position="72"/>
    </location>
</feature>
<feature type="region of interest" description="Disordered" evidence="13">
    <location>
        <begin position="1"/>
        <end position="23"/>
    </location>
</feature>
<dbReference type="Proteomes" id="UP000765507">
    <property type="component" value="Unassembled WGS sequence"/>
</dbReference>
<dbReference type="GO" id="GO:0008270">
    <property type="term" value="F:zinc ion binding"/>
    <property type="evidence" value="ECO:0007669"/>
    <property type="project" value="UniProtKB-KW"/>
</dbReference>
<dbReference type="PANTHER" id="PTHR23328">
    <property type="entry name" value="RING-TYPE DOMAIN-CONTAINING PROTEIN"/>
    <property type="match status" value="1"/>
</dbReference>
<accession>A0A8T1SIR2</accession>
<name>A0A8T1SIR2_CHESE</name>
<dbReference type="EC" id="2.3.2.27" evidence="3"/>
<dbReference type="InterPro" id="IPR051657">
    <property type="entry name" value="RNF168/RNF169_E3_ubiq-ligase"/>
</dbReference>
<evidence type="ECO:0000256" key="5">
    <source>
        <dbReference type="ARBA" id="ARBA00022723"/>
    </source>
</evidence>
<keyword evidence="9" id="KW-0862">Zinc</keyword>
<evidence type="ECO:0000256" key="8">
    <source>
        <dbReference type="ARBA" id="ARBA00022786"/>
    </source>
</evidence>
<dbReference type="InterPro" id="IPR001841">
    <property type="entry name" value="Znf_RING"/>
</dbReference>
<evidence type="ECO:0000256" key="6">
    <source>
        <dbReference type="ARBA" id="ARBA00022763"/>
    </source>
</evidence>
<dbReference type="GO" id="GO:0035861">
    <property type="term" value="C:site of double-strand break"/>
    <property type="evidence" value="ECO:0007669"/>
    <property type="project" value="TreeGrafter"/>
</dbReference>
<evidence type="ECO:0000259" key="14">
    <source>
        <dbReference type="PROSITE" id="PS50089"/>
    </source>
</evidence>
<organism evidence="15 16">
    <name type="scientific">Chelydra serpentina</name>
    <name type="common">Snapping turtle</name>
    <name type="synonym">Testudo serpentina</name>
    <dbReference type="NCBI Taxonomy" id="8475"/>
    <lineage>
        <taxon>Eukaryota</taxon>
        <taxon>Metazoa</taxon>
        <taxon>Chordata</taxon>
        <taxon>Craniata</taxon>
        <taxon>Vertebrata</taxon>
        <taxon>Euteleostomi</taxon>
        <taxon>Archelosauria</taxon>
        <taxon>Testudinata</taxon>
        <taxon>Testudines</taxon>
        <taxon>Cryptodira</taxon>
        <taxon>Durocryptodira</taxon>
        <taxon>Americhelydia</taxon>
        <taxon>Chelydroidea</taxon>
        <taxon>Chelydridae</taxon>
        <taxon>Chelydra</taxon>
    </lineage>
</organism>
<evidence type="ECO:0000256" key="10">
    <source>
        <dbReference type="ARBA" id="ARBA00023242"/>
    </source>
</evidence>
<dbReference type="Gene3D" id="3.30.40.10">
    <property type="entry name" value="Zinc/RING finger domain, C3HC4 (zinc finger)"/>
    <property type="match status" value="1"/>
</dbReference>
<evidence type="ECO:0000256" key="4">
    <source>
        <dbReference type="ARBA" id="ARBA00022679"/>
    </source>
</evidence>
<comment type="subcellular location">
    <subcellularLocation>
        <location evidence="2">Nucleus</location>
    </subcellularLocation>
</comment>
<evidence type="ECO:0000256" key="12">
    <source>
        <dbReference type="SAM" id="Coils"/>
    </source>
</evidence>
<dbReference type="GO" id="GO:0006302">
    <property type="term" value="P:double-strand break repair"/>
    <property type="evidence" value="ECO:0007669"/>
    <property type="project" value="TreeGrafter"/>
</dbReference>
<dbReference type="CDD" id="cd21951">
    <property type="entry name" value="MIU_RNF169_C"/>
    <property type="match status" value="1"/>
</dbReference>
<sequence length="646" mass="72138">MATAGPGGRAAAPVRRGRRRRRAQAEEEAGAECPLCREALVEAVTPPCRHSLCSSCFQRCLQGPGLCCPLCRSRLSTWARRQQSGAAAPGGGGEQRAPDEDFIFRAPIKLSKPGELREEYESQLRKLREEKLQEEKTSEDLIHKLILEDMEVGKRKMEEQQKKDEPLMLKMNQECFPERLSDSENEEPFQSKHTHRSAFVSKGSTYSFAFLTGNLTSKLERSQSCNDTIQDRSKSRQRSAPANRTKVPSVTSASTPIVGVLSSTQNNRCLSAPDLTAEKRLVFNSVSSLSILHKPERSISPESNDSISEELNHFKPIVCSPCTPPKRLPDGKVLSPLIIKSTPRNLNRSLQKPTTYEASPRILKKWEQIFQERQIKKTLCKATLTSLASETGEDFLVPDIANSNKEQPRMLNDQIPPDTAAHTNTELDYFPSISEVKLERAGNKKNRSQTLAMDGNSSELDTRSNGTSLNTQVSDVSEVKTNSYLDKSCLSIGAKIMTRRIIGVNPALPGNSMLGVSVKSAGKKQLKYLNNSELINVPNGTCNSVENVIGEQPPSLRRGRKRHCKTKHLEQNGSVKRLRQTAGEMGLATDDPLVREMEQKLQQEEEDRRLALQLQRIFDSENRTMDRRKGRVDQYLLRSKSTTGAK</sequence>
<proteinExistence type="predicted"/>
<keyword evidence="16" id="KW-1185">Reference proteome</keyword>
<dbReference type="AlphaFoldDB" id="A0A8T1SIR2"/>
<feature type="region of interest" description="Disordered" evidence="13">
    <location>
        <begin position="82"/>
        <end position="101"/>
    </location>
</feature>
<dbReference type="CDD" id="cd22264">
    <property type="entry name" value="UDM1_RNF169"/>
    <property type="match status" value="1"/>
</dbReference>
<reference evidence="15 16" key="1">
    <citation type="journal article" date="2020" name="G3 (Bethesda)">
        <title>Draft Genome of the Common Snapping Turtle, Chelydra serpentina, a Model for Phenotypic Plasticity in Reptiles.</title>
        <authorList>
            <person name="Das D."/>
            <person name="Singh S.K."/>
            <person name="Bierstedt J."/>
            <person name="Erickson A."/>
            <person name="Galli G.L.J."/>
            <person name="Crossley D.A. 2nd"/>
            <person name="Rhen T."/>
        </authorList>
    </citation>
    <scope>NUCLEOTIDE SEQUENCE [LARGE SCALE GENOMIC DNA]</scope>
    <source>
        <strain evidence="15">KW</strain>
    </source>
</reference>
<dbReference type="PROSITE" id="PS50089">
    <property type="entry name" value="ZF_RING_2"/>
    <property type="match status" value="1"/>
</dbReference>
<protein>
    <recommendedName>
        <fullName evidence="3">RING-type E3 ubiquitin transferase</fullName>
        <ecNumber evidence="3">2.3.2.27</ecNumber>
    </recommendedName>
</protein>
<comment type="caution">
    <text evidence="15">The sequence shown here is derived from an EMBL/GenBank/DDBJ whole genome shotgun (WGS) entry which is preliminary data.</text>
</comment>
<dbReference type="PANTHER" id="PTHR23328:SF2">
    <property type="entry name" value="E3 UBIQUITIN-PROTEIN LIGASE RNF169"/>
    <property type="match status" value="1"/>
</dbReference>
<evidence type="ECO:0000313" key="15">
    <source>
        <dbReference type="EMBL" id="KAG6929012.1"/>
    </source>
</evidence>
<keyword evidence="7 11" id="KW-0863">Zinc-finger</keyword>
<evidence type="ECO:0000256" key="13">
    <source>
        <dbReference type="SAM" id="MobiDB-lite"/>
    </source>
</evidence>
<evidence type="ECO:0000256" key="1">
    <source>
        <dbReference type="ARBA" id="ARBA00000900"/>
    </source>
</evidence>
<feature type="coiled-coil region" evidence="12">
    <location>
        <begin position="117"/>
        <end position="144"/>
    </location>
</feature>
<dbReference type="OrthoDB" id="8959987at2759"/>
<dbReference type="InterPro" id="IPR018957">
    <property type="entry name" value="Znf_C3HC4_RING-type"/>
</dbReference>
<keyword evidence="5" id="KW-0479">Metal-binding</keyword>
<evidence type="ECO:0000256" key="11">
    <source>
        <dbReference type="PROSITE-ProRule" id="PRU00175"/>
    </source>
</evidence>
<keyword evidence="12" id="KW-0175">Coiled coil</keyword>
<keyword evidence="4" id="KW-0808">Transferase</keyword>
<keyword evidence="6" id="KW-0227">DNA damage</keyword>
<evidence type="ECO:0000256" key="3">
    <source>
        <dbReference type="ARBA" id="ARBA00012483"/>
    </source>
</evidence>
<evidence type="ECO:0000256" key="7">
    <source>
        <dbReference type="ARBA" id="ARBA00022771"/>
    </source>
</evidence>
<comment type="catalytic activity">
    <reaction evidence="1">
        <text>S-ubiquitinyl-[E2 ubiquitin-conjugating enzyme]-L-cysteine + [acceptor protein]-L-lysine = [E2 ubiquitin-conjugating enzyme]-L-cysteine + N(6)-ubiquitinyl-[acceptor protein]-L-lysine.</text>
        <dbReference type="EC" id="2.3.2.27"/>
    </reaction>
</comment>
<dbReference type="GO" id="GO:0061630">
    <property type="term" value="F:ubiquitin protein ligase activity"/>
    <property type="evidence" value="ECO:0007669"/>
    <property type="project" value="UniProtKB-EC"/>
</dbReference>